<feature type="domain" description="CAAX prenyl protease 2/Lysostaphin resistance protein A-like" evidence="1">
    <location>
        <begin position="516"/>
        <end position="602"/>
    </location>
</feature>
<dbReference type="EMBL" id="CP009687">
    <property type="protein sequence ID" value="AKL96000.1"/>
    <property type="molecule type" value="Genomic_DNA"/>
</dbReference>
<keyword evidence="3" id="KW-1185">Reference proteome</keyword>
<dbReference type="KEGG" id="cace:CACET_c25550"/>
<dbReference type="RefSeq" id="WP_044824735.1">
    <property type="nucleotide sequence ID" value="NZ_CP009687.1"/>
</dbReference>
<reference evidence="2 3" key="1">
    <citation type="submission" date="2014-10" db="EMBL/GenBank/DDBJ databases">
        <title>Genome sequence of Clostridium aceticum DSM 1496.</title>
        <authorList>
            <person name="Poehlein A."/>
            <person name="Schiel-Bengelsdorf B."/>
            <person name="Gottschalk G."/>
            <person name="Duerre P."/>
            <person name="Daniel R."/>
        </authorList>
    </citation>
    <scope>NUCLEOTIDE SEQUENCE [LARGE SCALE GENOMIC DNA]</scope>
    <source>
        <strain evidence="2 3">DSM 1496</strain>
    </source>
</reference>
<dbReference type="GO" id="GO:0005886">
    <property type="term" value="C:plasma membrane"/>
    <property type="evidence" value="ECO:0007669"/>
    <property type="project" value="UniProtKB-SubCell"/>
</dbReference>
<dbReference type="Pfam" id="PF02517">
    <property type="entry name" value="Rce1-like"/>
    <property type="match status" value="1"/>
</dbReference>
<dbReference type="GO" id="GO:0004175">
    <property type="term" value="F:endopeptidase activity"/>
    <property type="evidence" value="ECO:0007669"/>
    <property type="project" value="UniProtKB-ARBA"/>
</dbReference>
<dbReference type="OrthoDB" id="4177129at2"/>
<sequence length="641" mass="71640">MNFFVVKNLFKKEILALSRNKRVLLGLILPVLLVPILFHGYNQVKDITTRGSEEALSRIYFVGDMPSEVKDFIKEDARLETITNIDDYEKEIRNQNLDLALEYIYSDDTHKFQLKYDSGRSGGRRASERIENYLLDFKESEQLRLLSLANEDASILNPINLEMKDIAKQEELLKHSLSNIIPLLLTLYALLSVVNFAIELTTAEKESGTLETLFSVPIKRKELVVAKLMACVLFGIAAMVLSLLVLLILMPRMVDTGILHLAAEPSTIITLLFTLLPLVVMGAGVSIGVGMFANSYKESGAYITPLVFIFMIPAYIGSTPGLELNSFYAVLPILNSTLLIKSVFVGGVSINLLAITLVTNTLFSVLSLTFMFKVFGTEKLLFGMGKGTSFKLKRKELKARDLIEVEDIFISLAIIVILSIYMSIALAEPLGIVENTLFIQYVIFAAIPIGIIWYLKASQKKSLGLKKPSAEKILGGVFLWVAAFSLILIYQIIITPYIPQAPTLVELEAQLNALSPLSRFFFIAVTPGICEEILFRGFAFRPLEKNFGPKWAILITSVIFAVVHLDFVRLLPTFLLGLVFGYLAYKTGSLYPSIFLHILNNGFAIFTPIDMPVSILNLSILFIISFMIGYKILEKKENYLT</sequence>
<dbReference type="STRING" id="84022.CACET_c25550"/>
<name>A0A0D8IAI9_9CLOT</name>
<dbReference type="InterPro" id="IPR003675">
    <property type="entry name" value="Rce1/LyrA-like_dom"/>
</dbReference>
<evidence type="ECO:0000313" key="2">
    <source>
        <dbReference type="EMBL" id="AKL96000.1"/>
    </source>
</evidence>
<gene>
    <name evidence="2" type="ORF">CACET_c25550</name>
</gene>
<dbReference type="AlphaFoldDB" id="A0A0D8IAI9"/>
<dbReference type="PATRIC" id="fig|84022.5.peg.162"/>
<evidence type="ECO:0000259" key="1">
    <source>
        <dbReference type="Pfam" id="PF02517"/>
    </source>
</evidence>
<dbReference type="Pfam" id="PF12679">
    <property type="entry name" value="ABC2_membrane_2"/>
    <property type="match status" value="1"/>
</dbReference>
<proteinExistence type="predicted"/>
<dbReference type="PANTHER" id="PTHR43471">
    <property type="entry name" value="ABC TRANSPORTER PERMEASE"/>
    <property type="match status" value="1"/>
</dbReference>
<dbReference type="PANTHER" id="PTHR43471:SF3">
    <property type="entry name" value="ABC TRANSPORTER PERMEASE PROTEIN NATB"/>
    <property type="match status" value="1"/>
</dbReference>
<organism evidence="2 3">
    <name type="scientific">Clostridium aceticum</name>
    <dbReference type="NCBI Taxonomy" id="84022"/>
    <lineage>
        <taxon>Bacteria</taxon>
        <taxon>Bacillati</taxon>
        <taxon>Bacillota</taxon>
        <taxon>Clostridia</taxon>
        <taxon>Eubacteriales</taxon>
        <taxon>Clostridiaceae</taxon>
        <taxon>Clostridium</taxon>
    </lineage>
</organism>
<dbReference type="GO" id="GO:0080120">
    <property type="term" value="P:CAAX-box protein maturation"/>
    <property type="evidence" value="ECO:0007669"/>
    <property type="project" value="UniProtKB-ARBA"/>
</dbReference>
<dbReference type="NCBIfam" id="NF041647">
    <property type="entry name" value="ABC_perm_CPBP"/>
    <property type="match status" value="1"/>
</dbReference>
<dbReference type="Proteomes" id="UP000035704">
    <property type="component" value="Chromosome"/>
</dbReference>
<evidence type="ECO:0000313" key="3">
    <source>
        <dbReference type="Proteomes" id="UP000035704"/>
    </source>
</evidence>
<dbReference type="GO" id="GO:0140359">
    <property type="term" value="F:ABC-type transporter activity"/>
    <property type="evidence" value="ECO:0007669"/>
    <property type="project" value="InterPro"/>
</dbReference>
<accession>A0A0D8IAI9</accession>
<protein>
    <submittedName>
        <fullName evidence="2">ABC-type Na+ efflux pump, permease component</fullName>
    </submittedName>
</protein>